<name>A0ABR2AH77_9ROSI</name>
<sequence>MFFSCCLHTSCFHGLNNSVLKTPAVYAFGDSAIDAGNNKFIPNATARFNFMPYGIDFLGGIPTGRTTNGKTVVDFIAESVGLPFPPPMLSLSKAQHKSTRTGVNFGSSSSGIQRCRPAYIHRVSHNTSCVEDVNRRVATFNDLLPNILMELETSLKGSTFILCDLYKLFEEVHAQPETYGFTNVVDSCCIDVNGNQTRECARDRTPCSDRETHAFFDPFHPSQSMHKLWFQRCVKDII</sequence>
<evidence type="ECO:0000256" key="1">
    <source>
        <dbReference type="ARBA" id="ARBA00004613"/>
    </source>
</evidence>
<keyword evidence="6" id="KW-0442">Lipid degradation</keyword>
<evidence type="ECO:0000256" key="7">
    <source>
        <dbReference type="ARBA" id="ARBA00023098"/>
    </source>
</evidence>
<evidence type="ECO:0000313" key="9">
    <source>
        <dbReference type="Proteomes" id="UP001396334"/>
    </source>
</evidence>
<keyword evidence="7" id="KW-0443">Lipid metabolism</keyword>
<dbReference type="EMBL" id="JBBPBN010000245">
    <property type="protein sequence ID" value="KAK8492612.1"/>
    <property type="molecule type" value="Genomic_DNA"/>
</dbReference>
<comment type="subcellular location">
    <subcellularLocation>
        <location evidence="1">Secreted</location>
    </subcellularLocation>
</comment>
<dbReference type="Pfam" id="PF00657">
    <property type="entry name" value="Lipase_GDSL"/>
    <property type="match status" value="2"/>
</dbReference>
<protein>
    <recommendedName>
        <fullName evidence="10">GDSL esterase/lipase</fullName>
    </recommendedName>
</protein>
<evidence type="ECO:0000256" key="2">
    <source>
        <dbReference type="ARBA" id="ARBA00008668"/>
    </source>
</evidence>
<proteinExistence type="inferred from homology"/>
<comment type="caution">
    <text evidence="8">The sequence shown here is derived from an EMBL/GenBank/DDBJ whole genome shotgun (WGS) entry which is preliminary data.</text>
</comment>
<evidence type="ECO:0000256" key="5">
    <source>
        <dbReference type="ARBA" id="ARBA00022801"/>
    </source>
</evidence>
<organism evidence="8 9">
    <name type="scientific">Hibiscus sabdariffa</name>
    <name type="common">roselle</name>
    <dbReference type="NCBI Taxonomy" id="183260"/>
    <lineage>
        <taxon>Eukaryota</taxon>
        <taxon>Viridiplantae</taxon>
        <taxon>Streptophyta</taxon>
        <taxon>Embryophyta</taxon>
        <taxon>Tracheophyta</taxon>
        <taxon>Spermatophyta</taxon>
        <taxon>Magnoliopsida</taxon>
        <taxon>eudicotyledons</taxon>
        <taxon>Gunneridae</taxon>
        <taxon>Pentapetalae</taxon>
        <taxon>rosids</taxon>
        <taxon>malvids</taxon>
        <taxon>Malvales</taxon>
        <taxon>Malvaceae</taxon>
        <taxon>Malvoideae</taxon>
        <taxon>Hibiscus</taxon>
    </lineage>
</organism>
<keyword evidence="3" id="KW-0964">Secreted</keyword>
<dbReference type="PANTHER" id="PTHR45650:SF24">
    <property type="entry name" value="GDSL ESTERASE_LIPASE 7-LIKE"/>
    <property type="match status" value="1"/>
</dbReference>
<dbReference type="InterPro" id="IPR051238">
    <property type="entry name" value="GDSL_esterase/lipase"/>
</dbReference>
<dbReference type="InterPro" id="IPR036514">
    <property type="entry name" value="SGNH_hydro_sf"/>
</dbReference>
<evidence type="ECO:0000313" key="8">
    <source>
        <dbReference type="EMBL" id="KAK8492612.1"/>
    </source>
</evidence>
<evidence type="ECO:0008006" key="10">
    <source>
        <dbReference type="Google" id="ProtNLM"/>
    </source>
</evidence>
<evidence type="ECO:0000256" key="4">
    <source>
        <dbReference type="ARBA" id="ARBA00022729"/>
    </source>
</evidence>
<comment type="similarity">
    <text evidence="2">Belongs to the 'GDSL' lipolytic enzyme family.</text>
</comment>
<keyword evidence="9" id="KW-1185">Reference proteome</keyword>
<reference evidence="8 9" key="1">
    <citation type="journal article" date="2024" name="G3 (Bethesda)">
        <title>Genome assembly of Hibiscus sabdariffa L. provides insights into metabolisms of medicinal natural products.</title>
        <authorList>
            <person name="Kim T."/>
        </authorList>
    </citation>
    <scope>NUCLEOTIDE SEQUENCE [LARGE SCALE GENOMIC DNA]</scope>
    <source>
        <strain evidence="8">TK-2024</strain>
        <tissue evidence="8">Old leaves</tissue>
    </source>
</reference>
<dbReference type="InterPro" id="IPR001087">
    <property type="entry name" value="GDSL"/>
</dbReference>
<dbReference type="PANTHER" id="PTHR45650">
    <property type="entry name" value="GDSL-LIKE LIPASE/ACYLHYDROLASE-RELATED"/>
    <property type="match status" value="1"/>
</dbReference>
<accession>A0ABR2AH77</accession>
<keyword evidence="5" id="KW-0378">Hydrolase</keyword>
<gene>
    <name evidence="8" type="ORF">V6N11_030834</name>
</gene>
<dbReference type="Proteomes" id="UP001396334">
    <property type="component" value="Unassembled WGS sequence"/>
</dbReference>
<dbReference type="Gene3D" id="3.40.50.1110">
    <property type="entry name" value="SGNH hydrolase"/>
    <property type="match status" value="2"/>
</dbReference>
<evidence type="ECO:0000256" key="6">
    <source>
        <dbReference type="ARBA" id="ARBA00022963"/>
    </source>
</evidence>
<keyword evidence="4" id="KW-0732">Signal</keyword>
<evidence type="ECO:0000256" key="3">
    <source>
        <dbReference type="ARBA" id="ARBA00022525"/>
    </source>
</evidence>